<evidence type="ECO:0000256" key="6">
    <source>
        <dbReference type="ARBA" id="ARBA00022490"/>
    </source>
</evidence>
<dbReference type="GO" id="GO:0005737">
    <property type="term" value="C:cytoplasm"/>
    <property type="evidence" value="ECO:0007669"/>
    <property type="project" value="UniProtKB-SubCell"/>
</dbReference>
<feature type="domain" description="Survival protein SurE-like phosphatase/nucleotidase" evidence="10">
    <location>
        <begin position="7"/>
        <end position="189"/>
    </location>
</feature>
<proteinExistence type="inferred from homology"/>
<dbReference type="InterPro" id="IPR036523">
    <property type="entry name" value="SurE-like_sf"/>
</dbReference>
<keyword evidence="6" id="KW-0963">Cytoplasm</keyword>
<dbReference type="GO" id="GO:0004309">
    <property type="term" value="F:exopolyphosphatase activity"/>
    <property type="evidence" value="ECO:0007669"/>
    <property type="project" value="TreeGrafter"/>
</dbReference>
<evidence type="ECO:0000313" key="11">
    <source>
        <dbReference type="EMBL" id="KKL65792.1"/>
    </source>
</evidence>
<dbReference type="InterPro" id="IPR002828">
    <property type="entry name" value="SurE-like_Pase/nucleotidase"/>
</dbReference>
<keyword evidence="7" id="KW-0479">Metal-binding</keyword>
<comment type="similarity">
    <text evidence="4">Belongs to the SurE nucleotidase family.</text>
</comment>
<evidence type="ECO:0000256" key="9">
    <source>
        <dbReference type="ARBA" id="ARBA00022801"/>
    </source>
</evidence>
<keyword evidence="9" id="KW-0378">Hydrolase</keyword>
<organism evidence="11">
    <name type="scientific">marine sediment metagenome</name>
    <dbReference type="NCBI Taxonomy" id="412755"/>
    <lineage>
        <taxon>unclassified sequences</taxon>
        <taxon>metagenomes</taxon>
        <taxon>ecological metagenomes</taxon>
    </lineage>
</organism>
<evidence type="ECO:0000256" key="7">
    <source>
        <dbReference type="ARBA" id="ARBA00022723"/>
    </source>
</evidence>
<evidence type="ECO:0000256" key="4">
    <source>
        <dbReference type="ARBA" id="ARBA00011062"/>
    </source>
</evidence>
<dbReference type="NCBIfam" id="NF001490">
    <property type="entry name" value="PRK00346.1-4"/>
    <property type="match status" value="1"/>
</dbReference>
<comment type="cofactor">
    <cofactor evidence="2">
        <name>Mg(2+)</name>
        <dbReference type="ChEBI" id="CHEBI:18420"/>
    </cofactor>
</comment>
<dbReference type="SUPFAM" id="SSF64167">
    <property type="entry name" value="SurE-like"/>
    <property type="match status" value="1"/>
</dbReference>
<evidence type="ECO:0000256" key="1">
    <source>
        <dbReference type="ARBA" id="ARBA00000815"/>
    </source>
</evidence>
<dbReference type="GO" id="GO:0008253">
    <property type="term" value="F:5'-nucleotidase activity"/>
    <property type="evidence" value="ECO:0007669"/>
    <property type="project" value="UniProtKB-EC"/>
</dbReference>
<dbReference type="NCBIfam" id="TIGR00087">
    <property type="entry name" value="surE"/>
    <property type="match status" value="1"/>
</dbReference>
<dbReference type="GO" id="GO:0000166">
    <property type="term" value="F:nucleotide binding"/>
    <property type="evidence" value="ECO:0007669"/>
    <property type="project" value="UniProtKB-KW"/>
</dbReference>
<name>A0A0F9GRT6_9ZZZZ</name>
<evidence type="ECO:0000256" key="3">
    <source>
        <dbReference type="ARBA" id="ARBA00004496"/>
    </source>
</evidence>
<dbReference type="PANTHER" id="PTHR30457">
    <property type="entry name" value="5'-NUCLEOTIDASE SURE"/>
    <property type="match status" value="1"/>
</dbReference>
<dbReference type="GO" id="GO:0008254">
    <property type="term" value="F:3'-nucleotidase activity"/>
    <property type="evidence" value="ECO:0007669"/>
    <property type="project" value="TreeGrafter"/>
</dbReference>
<dbReference type="PANTHER" id="PTHR30457:SF12">
    <property type="entry name" value="5'_3'-NUCLEOTIDASE SURE"/>
    <property type="match status" value="1"/>
</dbReference>
<sequence>MGQKGLILLTNDDGVHAKGLNTLFAAISKSADAYIVAPDRERSASGRSITIDRPLKVVEVSKRIYSISGTPTDSVVIGLSKVLPEPPVLIISGINHGPNLGDDIFYSGTVSAAMEGTLYDIPSIAMSLNMRNGEKPYFETAARVASEIAAFVLANPLPFDTLLNVNVPNAHYDEIKGWKFTRQGKRRYEGAIHDTKSPWGDRYYWIGGGTATWDLNDDNDINTVQDGYVSITPLHLDLTNHNTLEFLSGQWRKWSTKQPES</sequence>
<keyword evidence="8" id="KW-0547">Nucleotide-binding</keyword>
<dbReference type="HAMAP" id="MF_00060">
    <property type="entry name" value="SurE"/>
    <property type="match status" value="1"/>
</dbReference>
<dbReference type="Pfam" id="PF01975">
    <property type="entry name" value="SurE"/>
    <property type="match status" value="1"/>
</dbReference>
<dbReference type="AlphaFoldDB" id="A0A0F9GRT6"/>
<dbReference type="EMBL" id="LAZR01027418">
    <property type="protein sequence ID" value="KKL65792.1"/>
    <property type="molecule type" value="Genomic_DNA"/>
</dbReference>
<comment type="caution">
    <text evidence="11">The sequence shown here is derived from an EMBL/GenBank/DDBJ whole genome shotgun (WGS) entry which is preliminary data.</text>
</comment>
<reference evidence="11" key="1">
    <citation type="journal article" date="2015" name="Nature">
        <title>Complex archaea that bridge the gap between prokaryotes and eukaryotes.</title>
        <authorList>
            <person name="Spang A."/>
            <person name="Saw J.H."/>
            <person name="Jorgensen S.L."/>
            <person name="Zaremba-Niedzwiedzka K."/>
            <person name="Martijn J."/>
            <person name="Lind A.E."/>
            <person name="van Eijk R."/>
            <person name="Schleper C."/>
            <person name="Guy L."/>
            <person name="Ettema T.J."/>
        </authorList>
    </citation>
    <scope>NUCLEOTIDE SEQUENCE</scope>
</reference>
<dbReference type="EC" id="3.1.3.5" evidence="5"/>
<evidence type="ECO:0000256" key="2">
    <source>
        <dbReference type="ARBA" id="ARBA00001946"/>
    </source>
</evidence>
<protein>
    <recommendedName>
        <fullName evidence="5">5'-nucleotidase</fullName>
        <ecNumber evidence="5">3.1.3.5</ecNumber>
    </recommendedName>
</protein>
<dbReference type="FunFam" id="3.40.1210.10:FF:000001">
    <property type="entry name" value="5'/3'-nucleotidase SurE"/>
    <property type="match status" value="1"/>
</dbReference>
<evidence type="ECO:0000256" key="8">
    <source>
        <dbReference type="ARBA" id="ARBA00022741"/>
    </source>
</evidence>
<evidence type="ECO:0000259" key="10">
    <source>
        <dbReference type="Pfam" id="PF01975"/>
    </source>
</evidence>
<comment type="subcellular location">
    <subcellularLocation>
        <location evidence="3">Cytoplasm</location>
    </subcellularLocation>
</comment>
<evidence type="ECO:0000256" key="5">
    <source>
        <dbReference type="ARBA" id="ARBA00012643"/>
    </source>
</evidence>
<accession>A0A0F9GRT6</accession>
<dbReference type="GO" id="GO:0046872">
    <property type="term" value="F:metal ion binding"/>
    <property type="evidence" value="ECO:0007669"/>
    <property type="project" value="UniProtKB-KW"/>
</dbReference>
<comment type="catalytic activity">
    <reaction evidence="1">
        <text>a ribonucleoside 5'-phosphate + H2O = a ribonucleoside + phosphate</text>
        <dbReference type="Rhea" id="RHEA:12484"/>
        <dbReference type="ChEBI" id="CHEBI:15377"/>
        <dbReference type="ChEBI" id="CHEBI:18254"/>
        <dbReference type="ChEBI" id="CHEBI:43474"/>
        <dbReference type="ChEBI" id="CHEBI:58043"/>
        <dbReference type="EC" id="3.1.3.5"/>
    </reaction>
</comment>
<dbReference type="Gene3D" id="3.40.1210.10">
    <property type="entry name" value="Survival protein SurE-like phosphatase/nucleotidase"/>
    <property type="match status" value="1"/>
</dbReference>
<gene>
    <name evidence="11" type="ORF">LCGC14_2151440</name>
</gene>
<dbReference type="InterPro" id="IPR030048">
    <property type="entry name" value="SurE"/>
</dbReference>